<dbReference type="SUPFAM" id="SSF160246">
    <property type="entry name" value="EspE N-terminal domain-like"/>
    <property type="match status" value="1"/>
</dbReference>
<dbReference type="InterPro" id="IPR027417">
    <property type="entry name" value="P-loop_NTPase"/>
</dbReference>
<dbReference type="RefSeq" id="WP_260748597.1">
    <property type="nucleotide sequence ID" value="NZ_CP092109.1"/>
</dbReference>
<reference evidence="2" key="1">
    <citation type="journal article" date="2022" name="Environ. Microbiol.">
        <title>Geoalkalibacter halelectricus SAP #1 sp. nov. possessing extracellular electron transfer and mineral#reducing capabilities from a haloalkaline environment.</title>
        <authorList>
            <person name="Yadav S."/>
            <person name="Singh R."/>
            <person name="Sundharam S.S."/>
            <person name="Chaudhary S."/>
            <person name="Krishnamurthi S."/>
            <person name="Patil S.A."/>
        </authorList>
    </citation>
    <scope>NUCLEOTIDE SEQUENCE</scope>
    <source>
        <strain evidence="2">SAP-1</strain>
    </source>
</reference>
<proteinExistence type="predicted"/>
<dbReference type="SUPFAM" id="SSF52540">
    <property type="entry name" value="P-loop containing nucleoside triphosphate hydrolases"/>
    <property type="match status" value="1"/>
</dbReference>
<sequence length="469" mass="52316">MSPHLGDRLVDEGVISSTQLAQALERQKHYGQRLGDNLVALGHLSAEEMAGFLKKAPPAPKTSDETGLDALFMADLILKHCLFMGEFGLGEMAGKVCLPVAAVEEALDFLRREKLVEVTGAAQITKASFRYKTTALGKNRAGDLFNLCAYCGPAPVTLEDYCATVEFQNVRNILLDEQSLRNSLDHLTLPESIYHQLGPAISSGRPIFLYGPPGNGKTAIAAAISEALPGTVYIPYSVLVGGQIISVFDRVNHVQVQGDAENGGIDRRWVEIRRPVIMAGGELTLKMLDLQFNPLTKTHEAPLQMKANNGILVIDDFGRQQVAPQDLLNRWIVCLERNVDFLTLNTGLKITIPFNQIIIFSTNLEPKSLVDEAFLRRIRYKIKIDHPSEEVFAEIFRRVCEDNGLAFDADVLTYLLHNYYRLHDIKPSACQPRDLVAHIIDYCRYHNEVPRLSREAAARAWEDYFLEGD</sequence>
<gene>
    <name evidence="2" type="ORF">L9S41_02295</name>
</gene>
<dbReference type="Gene3D" id="3.40.50.300">
    <property type="entry name" value="P-loop containing nucleotide triphosphate hydrolases"/>
    <property type="match status" value="1"/>
</dbReference>
<feature type="domain" description="AAA+ ATPase" evidence="1">
    <location>
        <begin position="203"/>
        <end position="388"/>
    </location>
</feature>
<name>A0ABY5ZQU3_9BACT</name>
<dbReference type="CDD" id="cd00009">
    <property type="entry name" value="AAA"/>
    <property type="match status" value="1"/>
</dbReference>
<evidence type="ECO:0000259" key="1">
    <source>
        <dbReference type="SMART" id="SM00382"/>
    </source>
</evidence>
<keyword evidence="3" id="KW-1185">Reference proteome</keyword>
<protein>
    <submittedName>
        <fullName evidence="2">AAA family ATPase</fullName>
    </submittedName>
</protein>
<organism evidence="2 3">
    <name type="scientific">Geoalkalibacter halelectricus</name>
    <dbReference type="NCBI Taxonomy" id="2847045"/>
    <lineage>
        <taxon>Bacteria</taxon>
        <taxon>Pseudomonadati</taxon>
        <taxon>Thermodesulfobacteriota</taxon>
        <taxon>Desulfuromonadia</taxon>
        <taxon>Desulfuromonadales</taxon>
        <taxon>Geoalkalibacteraceae</taxon>
        <taxon>Geoalkalibacter</taxon>
    </lineage>
</organism>
<dbReference type="Proteomes" id="UP001060414">
    <property type="component" value="Chromosome"/>
</dbReference>
<evidence type="ECO:0000313" key="3">
    <source>
        <dbReference type="Proteomes" id="UP001060414"/>
    </source>
</evidence>
<evidence type="ECO:0000313" key="2">
    <source>
        <dbReference type="EMBL" id="UWZ80240.1"/>
    </source>
</evidence>
<dbReference type="InterPro" id="IPR003593">
    <property type="entry name" value="AAA+_ATPase"/>
</dbReference>
<accession>A0ABY5ZQU3</accession>
<dbReference type="EMBL" id="CP092109">
    <property type="protein sequence ID" value="UWZ80240.1"/>
    <property type="molecule type" value="Genomic_DNA"/>
</dbReference>
<dbReference type="SMART" id="SM00382">
    <property type="entry name" value="AAA"/>
    <property type="match status" value="1"/>
</dbReference>
<dbReference type="InterPro" id="IPR037257">
    <property type="entry name" value="T2SS_E_N_sf"/>
</dbReference>